<organism evidence="2 3">
    <name type="scientific">Salicibibacter cibarius</name>
    <dbReference type="NCBI Taxonomy" id="2743000"/>
    <lineage>
        <taxon>Bacteria</taxon>
        <taxon>Bacillati</taxon>
        <taxon>Bacillota</taxon>
        <taxon>Bacilli</taxon>
        <taxon>Bacillales</taxon>
        <taxon>Bacillaceae</taxon>
        <taxon>Salicibibacter</taxon>
    </lineage>
</organism>
<protein>
    <submittedName>
        <fullName evidence="2">Uncharacterized protein</fullName>
    </submittedName>
</protein>
<sequence length="72" mass="8183">MTAIKFLLGHHQQDNLQYYVRKHSRLLNILTRQINQLEEELMSNSSAETETLNQQSAAEAEDVAPSAEIAKD</sequence>
<feature type="compositionally biased region" description="Polar residues" evidence="1">
    <location>
        <begin position="42"/>
        <end position="57"/>
    </location>
</feature>
<accession>A0A7T6Z3B6</accession>
<dbReference type="EMBL" id="CP054705">
    <property type="protein sequence ID" value="QQK76165.1"/>
    <property type="molecule type" value="Genomic_DNA"/>
</dbReference>
<dbReference type="AlphaFoldDB" id="A0A7T6Z3B6"/>
<keyword evidence="3" id="KW-1185">Reference proteome</keyword>
<dbReference type="KEGG" id="scia:HUG15_11755"/>
<feature type="region of interest" description="Disordered" evidence="1">
    <location>
        <begin position="42"/>
        <end position="72"/>
    </location>
</feature>
<evidence type="ECO:0000313" key="2">
    <source>
        <dbReference type="EMBL" id="QQK76165.1"/>
    </source>
</evidence>
<dbReference type="RefSeq" id="WP_200123300.1">
    <property type="nucleotide sequence ID" value="NZ_CP054705.1"/>
</dbReference>
<reference evidence="2 3" key="1">
    <citation type="submission" date="2020-06" db="EMBL/GenBank/DDBJ databases">
        <title>Genomic analysis of Salicibibacter sp. NKC5-3.</title>
        <authorList>
            <person name="Oh Y.J."/>
        </authorList>
    </citation>
    <scope>NUCLEOTIDE SEQUENCE [LARGE SCALE GENOMIC DNA]</scope>
    <source>
        <strain evidence="2 3">NKC5-3</strain>
    </source>
</reference>
<evidence type="ECO:0000313" key="3">
    <source>
        <dbReference type="Proteomes" id="UP000595823"/>
    </source>
</evidence>
<gene>
    <name evidence="2" type="ORF">HUG15_11755</name>
</gene>
<dbReference type="Proteomes" id="UP000595823">
    <property type="component" value="Chromosome"/>
</dbReference>
<proteinExistence type="predicted"/>
<name>A0A7T6Z3B6_9BACI</name>
<evidence type="ECO:0000256" key="1">
    <source>
        <dbReference type="SAM" id="MobiDB-lite"/>
    </source>
</evidence>